<feature type="region of interest" description="Disordered" evidence="1">
    <location>
        <begin position="1"/>
        <end position="20"/>
    </location>
</feature>
<reference evidence="2" key="1">
    <citation type="submission" date="2021-03" db="EMBL/GenBank/DDBJ databases">
        <title>Evolutionary innovations through gain and loss of genes in the ectomycorrhizal Boletales.</title>
        <authorList>
            <person name="Wu G."/>
            <person name="Miyauchi S."/>
            <person name="Morin E."/>
            <person name="Yang Z.-L."/>
            <person name="Xu J."/>
            <person name="Martin F.M."/>
        </authorList>
    </citation>
    <scope>NUCLEOTIDE SEQUENCE</scope>
    <source>
        <strain evidence="2">BR01</strain>
    </source>
</reference>
<evidence type="ECO:0000313" key="3">
    <source>
        <dbReference type="Proteomes" id="UP000683000"/>
    </source>
</evidence>
<proteinExistence type="predicted"/>
<evidence type="ECO:0000313" key="2">
    <source>
        <dbReference type="EMBL" id="KAG6371163.1"/>
    </source>
</evidence>
<dbReference type="Proteomes" id="UP000683000">
    <property type="component" value="Unassembled WGS sequence"/>
</dbReference>
<sequence length="105" mass="11579">MSLSHRTSCHTSSVGASKRTHISQAKSSMANAPALNGVICGKLAYAFVKDKDLCQVYIKLTDPELQKLFMNNWYQETYGQLPPELSRTSFFSGTQTAQPGIYTGQ</sequence>
<dbReference type="AlphaFoldDB" id="A0A8I3A5J9"/>
<dbReference type="OrthoDB" id="10430185at2759"/>
<gene>
    <name evidence="2" type="ORF">JVT61DRAFT_9942</name>
</gene>
<dbReference type="EMBL" id="JAGFBS010000039">
    <property type="protein sequence ID" value="KAG6371163.1"/>
    <property type="molecule type" value="Genomic_DNA"/>
</dbReference>
<accession>A0A8I3A5J9</accession>
<feature type="compositionally biased region" description="Polar residues" evidence="1">
    <location>
        <begin position="1"/>
        <end position="15"/>
    </location>
</feature>
<keyword evidence="3" id="KW-1185">Reference proteome</keyword>
<protein>
    <submittedName>
        <fullName evidence="2">Uncharacterized protein</fullName>
    </submittedName>
</protein>
<evidence type="ECO:0000256" key="1">
    <source>
        <dbReference type="SAM" id="MobiDB-lite"/>
    </source>
</evidence>
<comment type="caution">
    <text evidence="2">The sequence shown here is derived from an EMBL/GenBank/DDBJ whole genome shotgun (WGS) entry which is preliminary data.</text>
</comment>
<name>A0A8I3A5J9_9AGAM</name>
<organism evidence="2 3">
    <name type="scientific">Boletus reticuloceps</name>
    <dbReference type="NCBI Taxonomy" id="495285"/>
    <lineage>
        <taxon>Eukaryota</taxon>
        <taxon>Fungi</taxon>
        <taxon>Dikarya</taxon>
        <taxon>Basidiomycota</taxon>
        <taxon>Agaricomycotina</taxon>
        <taxon>Agaricomycetes</taxon>
        <taxon>Agaricomycetidae</taxon>
        <taxon>Boletales</taxon>
        <taxon>Boletineae</taxon>
        <taxon>Boletaceae</taxon>
        <taxon>Boletoideae</taxon>
        <taxon>Boletus</taxon>
    </lineage>
</organism>